<feature type="domain" description="Asl1-like glycosyl hydrolase catalytic" evidence="2">
    <location>
        <begin position="26"/>
        <end position="230"/>
    </location>
</feature>
<evidence type="ECO:0000313" key="3">
    <source>
        <dbReference type="EMBL" id="PKI83670.1"/>
    </source>
</evidence>
<sequence>MKFFSITAAALLFSPALGKFLSGVPWGTDNRWAYKLPKDSVSWYHHWEKGMIFQMPSSCEYVPTFWGPSKQGDWNMRKFEIATNNKIKSILAFNEPDVPSQASMTPEQAVALFMKELQPYAEKGYQVSSPQMVFNMDWLSRFMSQCHDAGCKISFMALHWYGAPTDMDKFTAWVDGVYQKFKLPIWITEYGLTSGSNPSDEQVMNFLRGTTEWIASKPYVQRAAWNGGYDISAPPDAFATPLNAFFVGNGDSYRSTANYWFNGLPNTGLITLPSERAALAHANASAKPQHGHGHGHGKRDGLAKPVLYTATHMTQKNSQRGARTHDIQITLRNRRDPFKSLTLYRLS</sequence>
<gene>
    <name evidence="3" type="ORF">MVES_002584</name>
</gene>
<dbReference type="SUPFAM" id="SSF51445">
    <property type="entry name" value="(Trans)glycosidases"/>
    <property type="match status" value="1"/>
</dbReference>
<protein>
    <recommendedName>
        <fullName evidence="2">Asl1-like glycosyl hydrolase catalytic domain-containing protein</fullName>
    </recommendedName>
</protein>
<name>A0A2N1JAU1_9BASI</name>
<dbReference type="InterPro" id="IPR017853">
    <property type="entry name" value="GH"/>
</dbReference>
<dbReference type="OrthoDB" id="5959761at2759"/>
<dbReference type="Pfam" id="PF11790">
    <property type="entry name" value="Glyco_hydro_cc"/>
    <property type="match status" value="1"/>
</dbReference>
<dbReference type="GO" id="GO:0009277">
    <property type="term" value="C:fungal-type cell wall"/>
    <property type="evidence" value="ECO:0007669"/>
    <property type="project" value="TreeGrafter"/>
</dbReference>
<dbReference type="GO" id="GO:0071966">
    <property type="term" value="P:fungal-type cell wall polysaccharide metabolic process"/>
    <property type="evidence" value="ECO:0007669"/>
    <property type="project" value="TreeGrafter"/>
</dbReference>
<evidence type="ECO:0000259" key="2">
    <source>
        <dbReference type="Pfam" id="PF11790"/>
    </source>
</evidence>
<dbReference type="AlphaFoldDB" id="A0A2N1JAU1"/>
<feature type="signal peptide" evidence="1">
    <location>
        <begin position="1"/>
        <end position="18"/>
    </location>
</feature>
<dbReference type="EMBL" id="KZ454991">
    <property type="protein sequence ID" value="PKI83670.1"/>
    <property type="molecule type" value="Genomic_DNA"/>
</dbReference>
<organism evidence="3 4">
    <name type="scientific">Malassezia vespertilionis</name>
    <dbReference type="NCBI Taxonomy" id="2020962"/>
    <lineage>
        <taxon>Eukaryota</taxon>
        <taxon>Fungi</taxon>
        <taxon>Dikarya</taxon>
        <taxon>Basidiomycota</taxon>
        <taxon>Ustilaginomycotina</taxon>
        <taxon>Malasseziomycetes</taxon>
        <taxon>Malasseziales</taxon>
        <taxon>Malasseziaceae</taxon>
        <taxon>Malassezia</taxon>
    </lineage>
</organism>
<dbReference type="Proteomes" id="UP000232875">
    <property type="component" value="Unassembled WGS sequence"/>
</dbReference>
<dbReference type="InterPro" id="IPR053183">
    <property type="entry name" value="ASL1"/>
</dbReference>
<dbReference type="PANTHER" id="PTHR34154:SF3">
    <property type="entry name" value="ALKALI-SENSITIVE LINKAGE PROTEIN 1"/>
    <property type="match status" value="1"/>
</dbReference>
<keyword evidence="1" id="KW-0732">Signal</keyword>
<evidence type="ECO:0000256" key="1">
    <source>
        <dbReference type="SAM" id="SignalP"/>
    </source>
</evidence>
<feature type="chain" id="PRO_5014955798" description="Asl1-like glycosyl hydrolase catalytic domain-containing protein" evidence="1">
    <location>
        <begin position="19"/>
        <end position="347"/>
    </location>
</feature>
<dbReference type="InterPro" id="IPR024655">
    <property type="entry name" value="Asl1_glyco_hydro_catalytic"/>
</dbReference>
<reference evidence="3 4" key="1">
    <citation type="submission" date="2017-10" db="EMBL/GenBank/DDBJ databases">
        <title>A novel species of cold-tolerant Malassezia isolated from bats.</title>
        <authorList>
            <person name="Lorch J.M."/>
            <person name="Palmer J.M."/>
            <person name="Vanderwolf K.J."/>
            <person name="Schmidt K.Z."/>
            <person name="Verant M.L."/>
            <person name="Weller T.J."/>
            <person name="Blehert D.S."/>
        </authorList>
    </citation>
    <scope>NUCLEOTIDE SEQUENCE [LARGE SCALE GENOMIC DNA]</scope>
    <source>
        <strain evidence="3 4">NWHC:44797-103</strain>
    </source>
</reference>
<dbReference type="STRING" id="2020962.A0A2N1JAU1"/>
<dbReference type="PANTHER" id="PTHR34154">
    <property type="entry name" value="ALKALI-SENSITIVE LINKAGE PROTEIN 1"/>
    <property type="match status" value="1"/>
</dbReference>
<dbReference type="Gene3D" id="3.20.20.80">
    <property type="entry name" value="Glycosidases"/>
    <property type="match status" value="1"/>
</dbReference>
<evidence type="ECO:0000313" key="4">
    <source>
        <dbReference type="Proteomes" id="UP000232875"/>
    </source>
</evidence>
<accession>A0A2N1JAU1</accession>
<keyword evidence="4" id="KW-1185">Reference proteome</keyword>
<proteinExistence type="predicted"/>